<reference evidence="4 5" key="1">
    <citation type="submission" date="2018-06" db="EMBL/GenBank/DDBJ databases">
        <title>Comparative genomics of downy mildews reveals potential adaptations to biotrophy.</title>
        <authorList>
            <person name="Fletcher K."/>
            <person name="Klosterman S.J."/>
            <person name="Derevnina L."/>
            <person name="Martin F."/>
            <person name="Koike S."/>
            <person name="Reyes Chin-Wo S."/>
            <person name="Mou B."/>
            <person name="Michelmore R."/>
        </authorList>
    </citation>
    <scope>NUCLEOTIDE SEQUENCE [LARGE SCALE GENOMIC DNA]</scope>
    <source>
        <strain evidence="3 5">R13</strain>
        <strain evidence="2 4">R14</strain>
    </source>
</reference>
<keyword evidence="1" id="KW-0812">Transmembrane</keyword>
<dbReference type="AlphaFoldDB" id="A0A3M6VQ32"/>
<feature type="transmembrane region" description="Helical" evidence="1">
    <location>
        <begin position="213"/>
        <end position="236"/>
    </location>
</feature>
<evidence type="ECO:0000256" key="1">
    <source>
        <dbReference type="SAM" id="Phobius"/>
    </source>
</evidence>
<name>A0A3M6VQ32_9STRA</name>
<evidence type="ECO:0000313" key="4">
    <source>
        <dbReference type="Proteomes" id="UP000282087"/>
    </source>
</evidence>
<protein>
    <submittedName>
        <fullName evidence="2">Uncharacterized protein</fullName>
    </submittedName>
</protein>
<evidence type="ECO:0000313" key="2">
    <source>
        <dbReference type="EMBL" id="RMX68151.1"/>
    </source>
</evidence>
<accession>A0A3M6VQ32</accession>
<dbReference type="VEuPathDB" id="FungiDB:DD237_000514"/>
<proteinExistence type="predicted"/>
<dbReference type="Proteomes" id="UP000286097">
    <property type="component" value="Unassembled WGS sequence"/>
</dbReference>
<organism evidence="2 4">
    <name type="scientific">Peronospora effusa</name>
    <dbReference type="NCBI Taxonomy" id="542832"/>
    <lineage>
        <taxon>Eukaryota</taxon>
        <taxon>Sar</taxon>
        <taxon>Stramenopiles</taxon>
        <taxon>Oomycota</taxon>
        <taxon>Peronosporomycetes</taxon>
        <taxon>Peronosporales</taxon>
        <taxon>Peronosporaceae</taxon>
        <taxon>Peronospora</taxon>
    </lineage>
</organism>
<comment type="caution">
    <text evidence="2">The sequence shown here is derived from an EMBL/GenBank/DDBJ whole genome shotgun (WGS) entry which is preliminary data.</text>
</comment>
<dbReference type="EMBL" id="QLLG01000109">
    <property type="protein sequence ID" value="RMX68151.1"/>
    <property type="molecule type" value="Genomic_DNA"/>
</dbReference>
<keyword evidence="1" id="KW-1133">Transmembrane helix</keyword>
<gene>
    <name evidence="3" type="ORF">DD237_000514</name>
    <name evidence="2" type="ORF">DD238_007326</name>
</gene>
<keyword evidence="1" id="KW-0472">Membrane</keyword>
<dbReference type="Proteomes" id="UP000282087">
    <property type="component" value="Unassembled WGS sequence"/>
</dbReference>
<keyword evidence="4" id="KW-1185">Reference proteome</keyword>
<dbReference type="EMBL" id="QKXF01000110">
    <property type="protein sequence ID" value="RQM16794.1"/>
    <property type="molecule type" value="Genomic_DNA"/>
</dbReference>
<evidence type="ECO:0000313" key="3">
    <source>
        <dbReference type="EMBL" id="RQM16794.1"/>
    </source>
</evidence>
<evidence type="ECO:0000313" key="5">
    <source>
        <dbReference type="Proteomes" id="UP000286097"/>
    </source>
</evidence>
<sequence>MGNLFLHALVVDLKQTQRTLLPHCFFCVPQPRSLLVDKVVNQGNRRLGEYCTLNDDSNNYFNIVSLLGKQVRVLGSHVDTKKGFYDLRQIPDDPNEKTLRLFKSIQPFYDHFLRTSWCFTQLDEKVHTRSLDNVKEDDRLQRKHGGGENHLLQLQQTHGKLLRYGQEVAISRVSYETLYSSKVWTPVLRRKREVHFLSLLKRRHHKYTFDYHFLHLNTTALGFIIANFQVAIEYFLKRKDHKNDCKVCLELASQDGNAGSCCFQMIPELNCVRAAYKIR</sequence>